<gene>
    <name evidence="4" type="ORF">JCGZ_21455</name>
</gene>
<keyword evidence="5" id="KW-1185">Reference proteome</keyword>
<dbReference type="SUPFAM" id="SSF50978">
    <property type="entry name" value="WD40 repeat-like"/>
    <property type="match status" value="1"/>
</dbReference>
<dbReference type="PROSITE" id="PS50294">
    <property type="entry name" value="WD_REPEATS_REGION"/>
    <property type="match status" value="2"/>
</dbReference>
<feature type="repeat" description="WD" evidence="3">
    <location>
        <begin position="10"/>
        <end position="42"/>
    </location>
</feature>
<keyword evidence="1 3" id="KW-0853">WD repeat</keyword>
<dbReference type="InterPro" id="IPR044716">
    <property type="entry name" value="LEUNIG-like"/>
</dbReference>
<dbReference type="InterPro" id="IPR036322">
    <property type="entry name" value="WD40_repeat_dom_sf"/>
</dbReference>
<evidence type="ECO:0000256" key="3">
    <source>
        <dbReference type="PROSITE-ProRule" id="PRU00221"/>
    </source>
</evidence>
<evidence type="ECO:0000256" key="1">
    <source>
        <dbReference type="ARBA" id="ARBA00022574"/>
    </source>
</evidence>
<dbReference type="InterPro" id="IPR015943">
    <property type="entry name" value="WD40/YVTN_repeat-like_dom_sf"/>
</dbReference>
<organism evidence="4 5">
    <name type="scientific">Jatropha curcas</name>
    <name type="common">Barbados nut</name>
    <dbReference type="NCBI Taxonomy" id="180498"/>
    <lineage>
        <taxon>Eukaryota</taxon>
        <taxon>Viridiplantae</taxon>
        <taxon>Streptophyta</taxon>
        <taxon>Embryophyta</taxon>
        <taxon>Tracheophyta</taxon>
        <taxon>Spermatophyta</taxon>
        <taxon>Magnoliopsida</taxon>
        <taxon>eudicotyledons</taxon>
        <taxon>Gunneridae</taxon>
        <taxon>Pentapetalae</taxon>
        <taxon>rosids</taxon>
        <taxon>fabids</taxon>
        <taxon>Malpighiales</taxon>
        <taxon>Euphorbiaceae</taxon>
        <taxon>Crotonoideae</taxon>
        <taxon>Jatropheae</taxon>
        <taxon>Jatropha</taxon>
    </lineage>
</organism>
<dbReference type="AlphaFoldDB" id="A0A067JN90"/>
<feature type="repeat" description="WD" evidence="3">
    <location>
        <begin position="53"/>
        <end position="95"/>
    </location>
</feature>
<feature type="repeat" description="WD" evidence="3">
    <location>
        <begin position="220"/>
        <end position="252"/>
    </location>
</feature>
<sequence>METFDFIDSSEGHSLLITDVRFRPSSTILATSSFDRTVQIWDAAKPSKSLFKLLGHADQVMALDFHPRKVDLLCSCDSNDEIRLWNVNRGACLHVFKGATKQVRFQPQCGKLLAAASGNSINVINVENNHSVQFSLKGHAKEVLSLCWDMSGEYIASVSEDSARIWSLVTGGSCMHKLFSNGNKFQSCTFHPGYSQLLMIGGYQSLQFWNTIESNKTWSIPAHKGLIAALTDSLETDMIASASHDKCVKLWK</sequence>
<dbReference type="PROSITE" id="PS00678">
    <property type="entry name" value="WD_REPEATS_1"/>
    <property type="match status" value="1"/>
</dbReference>
<dbReference type="Proteomes" id="UP000027138">
    <property type="component" value="Unassembled WGS sequence"/>
</dbReference>
<dbReference type="OrthoDB" id="47802at2759"/>
<proteinExistence type="predicted"/>
<dbReference type="STRING" id="180498.A0A067JN90"/>
<keyword evidence="2" id="KW-0677">Repeat</keyword>
<dbReference type="InterPro" id="IPR019775">
    <property type="entry name" value="WD40_repeat_CS"/>
</dbReference>
<evidence type="ECO:0000313" key="5">
    <source>
        <dbReference type="Proteomes" id="UP000027138"/>
    </source>
</evidence>
<dbReference type="EMBL" id="KK915662">
    <property type="protein sequence ID" value="KDP20984.1"/>
    <property type="molecule type" value="Genomic_DNA"/>
</dbReference>
<dbReference type="GO" id="GO:0003714">
    <property type="term" value="F:transcription corepressor activity"/>
    <property type="evidence" value="ECO:0007669"/>
    <property type="project" value="InterPro"/>
</dbReference>
<accession>A0A067JN90</accession>
<dbReference type="PROSITE" id="PS50082">
    <property type="entry name" value="WD_REPEATS_2"/>
    <property type="match status" value="3"/>
</dbReference>
<reference evidence="4 5" key="1">
    <citation type="journal article" date="2014" name="PLoS ONE">
        <title>Global Analysis of Gene Expression Profiles in Physic Nut (Jatropha curcas L.) Seedlings Exposed to Salt Stress.</title>
        <authorList>
            <person name="Zhang L."/>
            <person name="Zhang C."/>
            <person name="Wu P."/>
            <person name="Chen Y."/>
            <person name="Li M."/>
            <person name="Jiang H."/>
            <person name="Wu G."/>
        </authorList>
    </citation>
    <scope>NUCLEOTIDE SEQUENCE [LARGE SCALE GENOMIC DNA]</scope>
    <source>
        <strain evidence="5">cv. GZQX0401</strain>
        <tissue evidence="4">Young leaves</tissue>
    </source>
</reference>
<dbReference type="Pfam" id="PF00400">
    <property type="entry name" value="WD40"/>
    <property type="match status" value="4"/>
</dbReference>
<dbReference type="PANTHER" id="PTHR44376:SF8">
    <property type="entry name" value="TRANSCRIPTIONAL COREPRESSOR LEUNIG-LIKE"/>
    <property type="match status" value="1"/>
</dbReference>
<evidence type="ECO:0000256" key="2">
    <source>
        <dbReference type="ARBA" id="ARBA00022737"/>
    </source>
</evidence>
<dbReference type="Gene3D" id="2.130.10.10">
    <property type="entry name" value="YVTN repeat-like/Quinoprotein amine dehydrogenase"/>
    <property type="match status" value="2"/>
</dbReference>
<evidence type="ECO:0000313" key="4">
    <source>
        <dbReference type="EMBL" id="KDP20984.1"/>
    </source>
</evidence>
<dbReference type="PANTHER" id="PTHR44376">
    <property type="entry name" value="TRANSCRIPTIONAL REGULATOR OF FILAMENTOUS GROWTH FLO8"/>
    <property type="match status" value="1"/>
</dbReference>
<name>A0A067JN90_JATCU</name>
<protein>
    <submittedName>
        <fullName evidence="4">Uncharacterized protein</fullName>
    </submittedName>
</protein>
<dbReference type="SMART" id="SM00320">
    <property type="entry name" value="WD40"/>
    <property type="match status" value="6"/>
</dbReference>
<dbReference type="InterPro" id="IPR001680">
    <property type="entry name" value="WD40_rpt"/>
</dbReference>